<protein>
    <submittedName>
        <fullName evidence="1">Uncharacterized protein</fullName>
    </submittedName>
</protein>
<dbReference type="EMBL" id="JH001162">
    <property type="protein sequence ID" value="EGV97783.1"/>
    <property type="molecule type" value="Genomic_DNA"/>
</dbReference>
<dbReference type="AlphaFoldDB" id="G3I307"/>
<reference evidence="2" key="1">
    <citation type="journal article" date="2011" name="Nat. Biotechnol.">
        <title>The genomic sequence of the Chinese hamster ovary (CHO)-K1 cell line.</title>
        <authorList>
            <person name="Xu X."/>
            <person name="Nagarajan H."/>
            <person name="Lewis N.E."/>
            <person name="Pan S."/>
            <person name="Cai Z."/>
            <person name="Liu X."/>
            <person name="Chen W."/>
            <person name="Xie M."/>
            <person name="Wang W."/>
            <person name="Hammond S."/>
            <person name="Andersen M.R."/>
            <person name="Neff N."/>
            <person name="Passarelli B."/>
            <person name="Koh W."/>
            <person name="Fan H.C."/>
            <person name="Wang J."/>
            <person name="Gui Y."/>
            <person name="Lee K.H."/>
            <person name="Betenbaugh M.J."/>
            <person name="Quake S.R."/>
            <person name="Famili I."/>
            <person name="Palsson B.O."/>
            <person name="Wang J."/>
        </authorList>
    </citation>
    <scope>NUCLEOTIDE SEQUENCE [LARGE SCALE GENOMIC DNA]</scope>
    <source>
        <strain evidence="2">CHO K1 cell line</strain>
    </source>
</reference>
<evidence type="ECO:0000313" key="2">
    <source>
        <dbReference type="Proteomes" id="UP000001075"/>
    </source>
</evidence>
<organism evidence="1 2">
    <name type="scientific">Cricetulus griseus</name>
    <name type="common">Chinese hamster</name>
    <name type="synonym">Cricetulus barabensis griseus</name>
    <dbReference type="NCBI Taxonomy" id="10029"/>
    <lineage>
        <taxon>Eukaryota</taxon>
        <taxon>Metazoa</taxon>
        <taxon>Chordata</taxon>
        <taxon>Craniata</taxon>
        <taxon>Vertebrata</taxon>
        <taxon>Euteleostomi</taxon>
        <taxon>Mammalia</taxon>
        <taxon>Eutheria</taxon>
        <taxon>Euarchontoglires</taxon>
        <taxon>Glires</taxon>
        <taxon>Rodentia</taxon>
        <taxon>Myomorpha</taxon>
        <taxon>Muroidea</taxon>
        <taxon>Cricetidae</taxon>
        <taxon>Cricetinae</taxon>
        <taxon>Cricetulus</taxon>
    </lineage>
</organism>
<name>G3I307_CRIGR</name>
<dbReference type="Proteomes" id="UP000001075">
    <property type="component" value="Unassembled WGS sequence"/>
</dbReference>
<dbReference type="InParanoid" id="G3I307"/>
<evidence type="ECO:0000313" key="1">
    <source>
        <dbReference type="EMBL" id="EGV97783.1"/>
    </source>
</evidence>
<sequence length="73" mass="8246">MTRSLKQQPCKRNTGWIIGDKNIPLSTQSKSGAVHSWASLVQSQKKMGLKGRVHKILSPLKAGYKSLHTKRYR</sequence>
<proteinExistence type="predicted"/>
<gene>
    <name evidence="1" type="ORF">I79_017806</name>
</gene>
<accession>G3I307</accession>